<feature type="transmembrane region" description="Helical" evidence="2">
    <location>
        <begin position="125"/>
        <end position="146"/>
    </location>
</feature>
<accession>A0A2G9GRN4</accession>
<evidence type="ECO:0000313" key="4">
    <source>
        <dbReference type="Proteomes" id="UP000231279"/>
    </source>
</evidence>
<dbReference type="AlphaFoldDB" id="A0A2G9GRN4"/>
<dbReference type="PANTHER" id="PTHR18966">
    <property type="entry name" value="IONOTROPIC GLUTAMATE RECEPTOR"/>
    <property type="match status" value="1"/>
</dbReference>
<proteinExistence type="predicted"/>
<evidence type="ECO:0000256" key="1">
    <source>
        <dbReference type="SAM" id="MobiDB-lite"/>
    </source>
</evidence>
<feature type="region of interest" description="Disordered" evidence="1">
    <location>
        <begin position="175"/>
        <end position="226"/>
    </location>
</feature>
<reference evidence="4" key="1">
    <citation type="journal article" date="2018" name="Gigascience">
        <title>Genome assembly of the Pink Ipe (Handroanthus impetiginosus, Bignoniaceae), a highly valued, ecologically keystone Neotropical timber forest tree.</title>
        <authorList>
            <person name="Silva-Junior O.B."/>
            <person name="Grattapaglia D."/>
            <person name="Novaes E."/>
            <person name="Collevatti R.G."/>
        </authorList>
    </citation>
    <scope>NUCLEOTIDE SEQUENCE [LARGE SCALE GENOMIC DNA]</scope>
    <source>
        <strain evidence="4">cv. UFG-1</strain>
    </source>
</reference>
<keyword evidence="2" id="KW-1133">Transmembrane helix</keyword>
<sequence length="226" mass="24987">MKFDSSKFRHYITFEEYDEALSKGSKNGGVAAIVDELPYIRLFLAKYCHKYTIVGPTYRTAGFGFAFPKGSPLVPDVSRAILDMAEGEKMVRISRKWFGEDKDCRDSYGTIITSKSLTLDSFRGLFLIAGLSSSLALVIFSSKFFYQNRVILASDASIKQKLSVLAKVFDEEKDISSSKESTNPGGIRDSAQSPISMSHQNEGMFSQDEGFSTTEPGTPIHHATEG</sequence>
<gene>
    <name evidence="3" type="ORF">CDL12_19475</name>
</gene>
<dbReference type="FunFam" id="3.40.190.10:FF:000195">
    <property type="entry name" value="Glutamate receptor 2.7"/>
    <property type="match status" value="1"/>
</dbReference>
<evidence type="ECO:0000313" key="3">
    <source>
        <dbReference type="EMBL" id="PIN07943.1"/>
    </source>
</evidence>
<name>A0A2G9GRN4_9LAMI</name>
<keyword evidence="4" id="KW-1185">Reference proteome</keyword>
<keyword evidence="2" id="KW-0472">Membrane</keyword>
<dbReference type="Gene3D" id="3.40.190.10">
    <property type="entry name" value="Periplasmic binding protein-like II"/>
    <property type="match status" value="1"/>
</dbReference>
<dbReference type="STRING" id="429701.A0A2G9GRN4"/>
<dbReference type="OrthoDB" id="5984008at2759"/>
<keyword evidence="2" id="KW-0812">Transmembrane</keyword>
<dbReference type="Proteomes" id="UP000231279">
    <property type="component" value="Unassembled WGS sequence"/>
</dbReference>
<organism evidence="3 4">
    <name type="scientific">Handroanthus impetiginosus</name>
    <dbReference type="NCBI Taxonomy" id="429701"/>
    <lineage>
        <taxon>Eukaryota</taxon>
        <taxon>Viridiplantae</taxon>
        <taxon>Streptophyta</taxon>
        <taxon>Embryophyta</taxon>
        <taxon>Tracheophyta</taxon>
        <taxon>Spermatophyta</taxon>
        <taxon>Magnoliopsida</taxon>
        <taxon>eudicotyledons</taxon>
        <taxon>Gunneridae</taxon>
        <taxon>Pentapetalae</taxon>
        <taxon>asterids</taxon>
        <taxon>lamiids</taxon>
        <taxon>Lamiales</taxon>
        <taxon>Bignoniaceae</taxon>
        <taxon>Crescentiina</taxon>
        <taxon>Tabebuia alliance</taxon>
        <taxon>Handroanthus</taxon>
    </lineage>
</organism>
<feature type="compositionally biased region" description="Polar residues" evidence="1">
    <location>
        <begin position="190"/>
        <end position="216"/>
    </location>
</feature>
<comment type="caution">
    <text evidence="3">The sequence shown here is derived from an EMBL/GenBank/DDBJ whole genome shotgun (WGS) entry which is preliminary data.</text>
</comment>
<protein>
    <submittedName>
        <fullName evidence="3">Uncharacterized protein</fullName>
    </submittedName>
</protein>
<evidence type="ECO:0000256" key="2">
    <source>
        <dbReference type="SAM" id="Phobius"/>
    </source>
</evidence>
<dbReference type="EMBL" id="NKXS01003953">
    <property type="protein sequence ID" value="PIN07943.1"/>
    <property type="molecule type" value="Genomic_DNA"/>
</dbReference>
<dbReference type="SUPFAM" id="SSF53850">
    <property type="entry name" value="Periplasmic binding protein-like II"/>
    <property type="match status" value="1"/>
</dbReference>
<dbReference type="InterPro" id="IPR015683">
    <property type="entry name" value="Ionotropic_Glu_rcpt"/>
</dbReference>